<dbReference type="AlphaFoldDB" id="A0A4P7B8I3"/>
<evidence type="ECO:0000313" key="2">
    <source>
        <dbReference type="Proteomes" id="UP000294395"/>
    </source>
</evidence>
<dbReference type="Proteomes" id="UP000294395">
    <property type="component" value="Chromosome"/>
</dbReference>
<protein>
    <submittedName>
        <fullName evidence="1">Uncharacterized protein</fullName>
    </submittedName>
</protein>
<accession>A0A4P7B8I3</accession>
<proteinExistence type="predicted"/>
<evidence type="ECO:0000313" key="1">
    <source>
        <dbReference type="EMBL" id="QBQ17711.1"/>
    </source>
</evidence>
<organism evidence="1 2">
    <name type="scientific">Acinetobacter haemolyticus</name>
    <dbReference type="NCBI Taxonomy" id="29430"/>
    <lineage>
        <taxon>Bacteria</taxon>
        <taxon>Pseudomonadati</taxon>
        <taxon>Pseudomonadota</taxon>
        <taxon>Gammaproteobacteria</taxon>
        <taxon>Moraxellales</taxon>
        <taxon>Moraxellaceae</taxon>
        <taxon>Acinetobacter</taxon>
    </lineage>
</organism>
<sequence>MLLIDSDVYRVSTDIELNKTSRTLLRTTLTKLDVIRQLEQEIGGDYRIEESLIPAKINQLCLINNFTLAHRKELPPNIDFSDTYNWINDKQLVYKKTLNDYLGDKKLTNDCRS</sequence>
<name>A0A4P7B8I3_ACIHA</name>
<gene>
    <name evidence="1" type="ORF">AHTJR_05085</name>
</gene>
<reference evidence="1 2" key="1">
    <citation type="submission" date="2019-03" db="EMBL/GenBank/DDBJ databases">
        <title>Complete genome sequence of two outbreak-associated Acinetobacter haemolyticus strains.</title>
        <authorList>
            <person name="Bai L."/>
            <person name="Zhang S.-C."/>
            <person name="Deng Y."/>
            <person name="Song C.-C."/>
            <person name="Kang G.-B."/>
            <person name="Dong Y."/>
            <person name="Wang Y."/>
            <person name="Gao F."/>
            <person name="Huang H."/>
        </authorList>
    </citation>
    <scope>NUCLEOTIDE SEQUENCE [LARGE SCALE GENOMIC DNA]</scope>
    <source>
        <strain evidence="1 2">TJR01</strain>
    </source>
</reference>
<dbReference type="EMBL" id="CP038009">
    <property type="protein sequence ID" value="QBQ17711.1"/>
    <property type="molecule type" value="Genomic_DNA"/>
</dbReference>